<feature type="domain" description="Histidine kinase/HSP90-like ATPase" evidence="1">
    <location>
        <begin position="4"/>
        <end position="52"/>
    </location>
</feature>
<keyword evidence="3" id="KW-1185">Reference proteome</keyword>
<dbReference type="InterPro" id="IPR036890">
    <property type="entry name" value="HATPase_C_sf"/>
</dbReference>
<dbReference type="AlphaFoldDB" id="A0A4R0NLX1"/>
<evidence type="ECO:0000313" key="3">
    <source>
        <dbReference type="Proteomes" id="UP000291485"/>
    </source>
</evidence>
<organism evidence="2 3">
    <name type="scientific">Pedobacter frigidisoli</name>
    <dbReference type="NCBI Taxonomy" id="2530455"/>
    <lineage>
        <taxon>Bacteria</taxon>
        <taxon>Pseudomonadati</taxon>
        <taxon>Bacteroidota</taxon>
        <taxon>Sphingobacteriia</taxon>
        <taxon>Sphingobacteriales</taxon>
        <taxon>Sphingobacteriaceae</taxon>
        <taxon>Pedobacter</taxon>
    </lineage>
</organism>
<dbReference type="InterPro" id="IPR003594">
    <property type="entry name" value="HATPase_dom"/>
</dbReference>
<protein>
    <submittedName>
        <fullName evidence="2">HAMP domain-containing histidine kinase</fullName>
    </submittedName>
</protein>
<proteinExistence type="predicted"/>
<accession>A0A4R0NLX1</accession>
<keyword evidence="2" id="KW-0808">Transferase</keyword>
<reference evidence="2 3" key="1">
    <citation type="submission" date="2019-02" db="EMBL/GenBank/DDBJ databases">
        <title>Pedobacter sp. RP-3-11 sp. nov., isolated from Arctic soil.</title>
        <authorList>
            <person name="Dahal R.H."/>
        </authorList>
    </citation>
    <scope>NUCLEOTIDE SEQUENCE [LARGE SCALE GENOMIC DNA]</scope>
    <source>
        <strain evidence="2 3">RP-3-11</strain>
    </source>
</reference>
<name>A0A4R0NLX1_9SPHI</name>
<comment type="caution">
    <text evidence="2">The sequence shown here is derived from an EMBL/GenBank/DDBJ whole genome shotgun (WGS) entry which is preliminary data.</text>
</comment>
<dbReference type="SUPFAM" id="SSF55874">
    <property type="entry name" value="ATPase domain of HSP90 chaperone/DNA topoisomerase II/histidine kinase"/>
    <property type="match status" value="1"/>
</dbReference>
<evidence type="ECO:0000259" key="1">
    <source>
        <dbReference type="Pfam" id="PF02518"/>
    </source>
</evidence>
<dbReference type="Gene3D" id="3.30.565.10">
    <property type="entry name" value="Histidine kinase-like ATPase, C-terminal domain"/>
    <property type="match status" value="1"/>
</dbReference>
<sequence>MFEIFTDARRSGTAGEHPFGLGLAIAKQIVEVHGGTIWFESNLDRGIAFYINCKKFYGLLVKRYVEFGVKKNSVFERS</sequence>
<dbReference type="Proteomes" id="UP000291485">
    <property type="component" value="Unassembled WGS sequence"/>
</dbReference>
<dbReference type="EMBL" id="SJSN01000024">
    <property type="protein sequence ID" value="TCD00304.1"/>
    <property type="molecule type" value="Genomic_DNA"/>
</dbReference>
<dbReference type="GO" id="GO:0016301">
    <property type="term" value="F:kinase activity"/>
    <property type="evidence" value="ECO:0007669"/>
    <property type="project" value="UniProtKB-KW"/>
</dbReference>
<evidence type="ECO:0000313" key="2">
    <source>
        <dbReference type="EMBL" id="TCD00304.1"/>
    </source>
</evidence>
<gene>
    <name evidence="2" type="ORF">EZ449_20860</name>
</gene>
<dbReference type="Pfam" id="PF02518">
    <property type="entry name" value="HATPase_c"/>
    <property type="match status" value="1"/>
</dbReference>
<dbReference type="OrthoDB" id="9757990at2"/>
<keyword evidence="2" id="KW-0418">Kinase</keyword>